<dbReference type="AlphaFoldDB" id="A0A7J6BF53"/>
<evidence type="ECO:0000313" key="3">
    <source>
        <dbReference type="Proteomes" id="UP000593565"/>
    </source>
</evidence>
<proteinExistence type="predicted"/>
<accession>A0A7J6BF53</accession>
<sequence length="195" mass="22062">MPPGKLWKGRRMHQTTFSLGDQTPRYSTTHTESFSCRRDDGRPLVFHLTDPSYPSQHRSGLVLKNISKGPSFSSTHSRDVHSPKDITPHDLLRSLRARNWTRNREGLAMKEVTNPPEDTSYRSSYGSDHCDAAAAAASGQSERASGRPTRWHRHDILTGEERPPAGPREPKKKCVEGQISAARRWENDCTSLRLY</sequence>
<evidence type="ECO:0000256" key="1">
    <source>
        <dbReference type="SAM" id="MobiDB-lite"/>
    </source>
</evidence>
<feature type="compositionally biased region" description="Polar residues" evidence="1">
    <location>
        <begin position="14"/>
        <end position="34"/>
    </location>
</feature>
<gene>
    <name evidence="2" type="ORF">AMELA_G00029780</name>
</gene>
<keyword evidence="3" id="KW-1185">Reference proteome</keyword>
<comment type="caution">
    <text evidence="2">The sequence shown here is derived from an EMBL/GenBank/DDBJ whole genome shotgun (WGS) entry which is preliminary data.</text>
</comment>
<name>A0A7J6BF53_AMEME</name>
<reference evidence="2 3" key="1">
    <citation type="submission" date="2020-02" db="EMBL/GenBank/DDBJ databases">
        <title>A chromosome-scale genome assembly of the black bullhead catfish (Ameiurus melas).</title>
        <authorList>
            <person name="Wen M."/>
            <person name="Zham M."/>
            <person name="Cabau C."/>
            <person name="Klopp C."/>
            <person name="Donnadieu C."/>
            <person name="Roques C."/>
            <person name="Bouchez O."/>
            <person name="Lampietro C."/>
            <person name="Jouanno E."/>
            <person name="Herpin A."/>
            <person name="Louis A."/>
            <person name="Berthelot C."/>
            <person name="Parey E."/>
            <person name="Roest-Crollius H."/>
            <person name="Braasch I."/>
            <person name="Postlethwait J."/>
            <person name="Robinson-Rechavi M."/>
            <person name="Echchiki A."/>
            <person name="Begum T."/>
            <person name="Montfort J."/>
            <person name="Schartl M."/>
            <person name="Bobe J."/>
            <person name="Guiguen Y."/>
        </authorList>
    </citation>
    <scope>NUCLEOTIDE SEQUENCE [LARGE SCALE GENOMIC DNA]</scope>
    <source>
        <strain evidence="2">M_S1</strain>
        <tissue evidence="2">Blood</tissue>
    </source>
</reference>
<dbReference type="EMBL" id="JAAGNN010000002">
    <property type="protein sequence ID" value="KAF4093217.1"/>
    <property type="molecule type" value="Genomic_DNA"/>
</dbReference>
<feature type="region of interest" description="Disordered" evidence="1">
    <location>
        <begin position="134"/>
        <end position="173"/>
    </location>
</feature>
<feature type="region of interest" description="Disordered" evidence="1">
    <location>
        <begin position="1"/>
        <end position="35"/>
    </location>
</feature>
<feature type="region of interest" description="Disordered" evidence="1">
    <location>
        <begin position="69"/>
        <end position="90"/>
    </location>
</feature>
<feature type="compositionally biased region" description="Basic and acidic residues" evidence="1">
    <location>
        <begin position="76"/>
        <end position="90"/>
    </location>
</feature>
<feature type="compositionally biased region" description="Basic and acidic residues" evidence="1">
    <location>
        <begin position="154"/>
        <end position="173"/>
    </location>
</feature>
<evidence type="ECO:0000313" key="2">
    <source>
        <dbReference type="EMBL" id="KAF4093217.1"/>
    </source>
</evidence>
<protein>
    <submittedName>
        <fullName evidence="2">Uncharacterized protein</fullName>
    </submittedName>
</protein>
<organism evidence="2 3">
    <name type="scientific">Ameiurus melas</name>
    <name type="common">Black bullhead</name>
    <name type="synonym">Silurus melas</name>
    <dbReference type="NCBI Taxonomy" id="219545"/>
    <lineage>
        <taxon>Eukaryota</taxon>
        <taxon>Metazoa</taxon>
        <taxon>Chordata</taxon>
        <taxon>Craniata</taxon>
        <taxon>Vertebrata</taxon>
        <taxon>Euteleostomi</taxon>
        <taxon>Actinopterygii</taxon>
        <taxon>Neopterygii</taxon>
        <taxon>Teleostei</taxon>
        <taxon>Ostariophysi</taxon>
        <taxon>Siluriformes</taxon>
        <taxon>Ictaluridae</taxon>
        <taxon>Ameiurus</taxon>
    </lineage>
</organism>
<dbReference type="Proteomes" id="UP000593565">
    <property type="component" value="Unassembled WGS sequence"/>
</dbReference>